<dbReference type="RefSeq" id="WP_143727212.1">
    <property type="nucleotide sequence ID" value="NZ_FMID01000024.1"/>
</dbReference>
<reference evidence="1 2" key="1">
    <citation type="submission" date="2016-08" db="EMBL/GenBank/DDBJ databases">
        <authorList>
            <person name="Seilhamer J.J."/>
        </authorList>
    </citation>
    <scope>NUCLEOTIDE SEQUENCE [LARGE SCALE GENOMIC DNA]</scope>
    <source>
        <strain evidence="1">L21-II-0</strain>
    </source>
</reference>
<gene>
    <name evidence="1" type="ORF">L21_1048</name>
</gene>
<protein>
    <submittedName>
        <fullName evidence="1">Uncharacterized protein</fullName>
    </submittedName>
</protein>
<proteinExistence type="predicted"/>
<dbReference type="EMBL" id="FMID01000024">
    <property type="protein sequence ID" value="SCL75157.1"/>
    <property type="molecule type" value="Genomic_DNA"/>
</dbReference>
<evidence type="ECO:0000313" key="1">
    <source>
        <dbReference type="EMBL" id="SCL75157.1"/>
    </source>
</evidence>
<dbReference type="STRING" id="118126.L21_1048"/>
<dbReference type="Proteomes" id="UP000184671">
    <property type="component" value="Unassembled WGS sequence"/>
</dbReference>
<sequence>MTHVSDFITYVSGAGEPQEGPHIGCKGLLEEKEEFAFFEALVREYCGIGFFECLRSPENGYLTSAVWEESGDRPPALLCTVVELLHRAVEREGER</sequence>
<evidence type="ECO:0000313" key="2">
    <source>
        <dbReference type="Proteomes" id="UP000184671"/>
    </source>
</evidence>
<accession>A0A1M4MJY2</accession>
<dbReference type="OrthoDB" id="106449at2157"/>
<organism evidence="1 2">
    <name type="scientific">Methanoculleus chikugoensis</name>
    <dbReference type="NCBI Taxonomy" id="118126"/>
    <lineage>
        <taxon>Archaea</taxon>
        <taxon>Methanobacteriati</taxon>
        <taxon>Methanobacteriota</taxon>
        <taxon>Stenosarchaea group</taxon>
        <taxon>Methanomicrobia</taxon>
        <taxon>Methanomicrobiales</taxon>
        <taxon>Methanomicrobiaceae</taxon>
        <taxon>Methanoculleus</taxon>
    </lineage>
</organism>
<dbReference type="AlphaFoldDB" id="A0A1M4MJY2"/>
<name>A0A1M4MJY2_9EURY</name>